<sequence length="158" mass="16576">MVEATGEGEARPKRSSMKGMMVAAAGALVAGAAGFAVTYGGLLDGIGGGQKASAAHDAQAYVFVALEPLTVSLGPRAKAQTLRFTAELEVEPGAEQTVTALRPRIMDVLNGYLRAVEEAELEDPAALAILRAQMLRRIEVVVGDGKVRDLLVLEFILN</sequence>
<dbReference type="RefSeq" id="WP_154449208.1">
    <property type="nucleotide sequence ID" value="NZ_WIND01000026.1"/>
</dbReference>
<evidence type="ECO:0000256" key="1">
    <source>
        <dbReference type="ARBA" id="ARBA00002254"/>
    </source>
</evidence>
<keyword evidence="10" id="KW-0997">Cell inner membrane</keyword>
<comment type="function">
    <text evidence="1 10">Controls the rotational direction of flagella during chemotaxis.</text>
</comment>
<evidence type="ECO:0000256" key="7">
    <source>
        <dbReference type="ARBA" id="ARBA00022779"/>
    </source>
</evidence>
<comment type="subcellular location">
    <subcellularLocation>
        <location evidence="10">Cell inner membrane</location>
    </subcellularLocation>
    <subcellularLocation>
        <location evidence="2">Cell membrane</location>
        <topology evidence="2">Single-pass membrane protein</topology>
    </subcellularLocation>
</comment>
<accession>A0A6L5Z5D4</accession>
<dbReference type="Pfam" id="PF03748">
    <property type="entry name" value="FliL"/>
    <property type="match status" value="1"/>
</dbReference>
<keyword evidence="12" id="KW-1185">Reference proteome</keyword>
<evidence type="ECO:0000256" key="3">
    <source>
        <dbReference type="ARBA" id="ARBA00008281"/>
    </source>
</evidence>
<gene>
    <name evidence="11" type="ORF">GE300_19580</name>
</gene>
<name>A0A6L5Z5D4_9RHOB</name>
<dbReference type="EMBL" id="WIND01000026">
    <property type="protein sequence ID" value="MSU91781.1"/>
    <property type="molecule type" value="Genomic_DNA"/>
</dbReference>
<evidence type="ECO:0000256" key="2">
    <source>
        <dbReference type="ARBA" id="ARBA00004162"/>
    </source>
</evidence>
<feature type="transmembrane region" description="Helical" evidence="10">
    <location>
        <begin position="21"/>
        <end position="42"/>
    </location>
</feature>
<dbReference type="GO" id="GO:0071973">
    <property type="term" value="P:bacterial-type flagellum-dependent cell motility"/>
    <property type="evidence" value="ECO:0007669"/>
    <property type="project" value="InterPro"/>
</dbReference>
<keyword evidence="7 10" id="KW-0283">Flagellar rotation</keyword>
<keyword evidence="4" id="KW-1003">Cell membrane</keyword>
<dbReference type="GO" id="GO:0009425">
    <property type="term" value="C:bacterial-type flagellum basal body"/>
    <property type="evidence" value="ECO:0007669"/>
    <property type="project" value="InterPro"/>
</dbReference>
<proteinExistence type="inferred from homology"/>
<dbReference type="InterPro" id="IPR005503">
    <property type="entry name" value="FliL"/>
</dbReference>
<dbReference type="Proteomes" id="UP000474957">
    <property type="component" value="Unassembled WGS sequence"/>
</dbReference>
<evidence type="ECO:0000256" key="9">
    <source>
        <dbReference type="ARBA" id="ARBA00023136"/>
    </source>
</evidence>
<keyword evidence="11" id="KW-0282">Flagellum</keyword>
<evidence type="ECO:0000313" key="11">
    <source>
        <dbReference type="EMBL" id="MSU91781.1"/>
    </source>
</evidence>
<reference evidence="11 12" key="1">
    <citation type="submission" date="2019-10" db="EMBL/GenBank/DDBJ databases">
        <title>Cognatihalovulum marinum gen. nov. sp. nov., a new member of the family Rhodobacteraceae isolated from deep seawater of the Northwest Indian Ocean.</title>
        <authorList>
            <person name="Ruan C."/>
            <person name="Wang J."/>
            <person name="Zheng X."/>
            <person name="Song L."/>
            <person name="Zhu Y."/>
            <person name="Huang Y."/>
            <person name="Lu Z."/>
            <person name="Du W."/>
            <person name="Huang L."/>
            <person name="Dai X."/>
        </authorList>
    </citation>
    <scope>NUCLEOTIDE SEQUENCE [LARGE SCALE GENOMIC DNA]</scope>
    <source>
        <strain evidence="11 12">2CG4</strain>
    </source>
</reference>
<keyword evidence="11" id="KW-0966">Cell projection</keyword>
<organism evidence="11 12">
    <name type="scientific">Halovulum marinum</name>
    <dbReference type="NCBI Taxonomy" id="2662447"/>
    <lineage>
        <taxon>Bacteria</taxon>
        <taxon>Pseudomonadati</taxon>
        <taxon>Pseudomonadota</taxon>
        <taxon>Alphaproteobacteria</taxon>
        <taxon>Rhodobacterales</taxon>
        <taxon>Paracoccaceae</taxon>
        <taxon>Halovulum</taxon>
    </lineage>
</organism>
<dbReference type="GO" id="GO:0006935">
    <property type="term" value="P:chemotaxis"/>
    <property type="evidence" value="ECO:0007669"/>
    <property type="project" value="UniProtKB-KW"/>
</dbReference>
<comment type="similarity">
    <text evidence="3 10">Belongs to the FliL family.</text>
</comment>
<keyword evidence="5 10" id="KW-0145">Chemotaxis</keyword>
<evidence type="ECO:0000313" key="12">
    <source>
        <dbReference type="Proteomes" id="UP000474957"/>
    </source>
</evidence>
<dbReference type="AlphaFoldDB" id="A0A6L5Z5D4"/>
<evidence type="ECO:0000256" key="5">
    <source>
        <dbReference type="ARBA" id="ARBA00022500"/>
    </source>
</evidence>
<protein>
    <recommendedName>
        <fullName evidence="10">Flagellar protein FliL</fullName>
    </recommendedName>
</protein>
<comment type="caution">
    <text evidence="11">The sequence shown here is derived from an EMBL/GenBank/DDBJ whole genome shotgun (WGS) entry which is preliminary data.</text>
</comment>
<evidence type="ECO:0000256" key="6">
    <source>
        <dbReference type="ARBA" id="ARBA00022692"/>
    </source>
</evidence>
<evidence type="ECO:0000256" key="4">
    <source>
        <dbReference type="ARBA" id="ARBA00022475"/>
    </source>
</evidence>
<evidence type="ECO:0000256" key="8">
    <source>
        <dbReference type="ARBA" id="ARBA00022989"/>
    </source>
</evidence>
<dbReference type="GO" id="GO:0005886">
    <property type="term" value="C:plasma membrane"/>
    <property type="evidence" value="ECO:0007669"/>
    <property type="project" value="UniProtKB-SubCell"/>
</dbReference>
<keyword evidence="6 10" id="KW-0812">Transmembrane</keyword>
<keyword evidence="11" id="KW-0969">Cilium</keyword>
<keyword evidence="8 10" id="KW-1133">Transmembrane helix</keyword>
<evidence type="ECO:0000256" key="10">
    <source>
        <dbReference type="RuleBase" id="RU364125"/>
    </source>
</evidence>
<keyword evidence="9 10" id="KW-0472">Membrane</keyword>